<dbReference type="InterPro" id="IPR011583">
    <property type="entry name" value="Chitinase_II/V-like_cat"/>
</dbReference>
<evidence type="ECO:0000259" key="6">
    <source>
        <dbReference type="PROSITE" id="PS51910"/>
    </source>
</evidence>
<dbReference type="GO" id="GO:0008061">
    <property type="term" value="F:chitin binding"/>
    <property type="evidence" value="ECO:0007669"/>
    <property type="project" value="InterPro"/>
</dbReference>
<dbReference type="GO" id="GO:0005576">
    <property type="term" value="C:extracellular region"/>
    <property type="evidence" value="ECO:0007669"/>
    <property type="project" value="TreeGrafter"/>
</dbReference>
<feature type="chain" id="PRO_5026688838" evidence="5">
    <location>
        <begin position="25"/>
        <end position="210"/>
    </location>
</feature>
<feature type="domain" description="GH18" evidence="6">
    <location>
        <begin position="25"/>
        <end position="210"/>
    </location>
</feature>
<dbReference type="PROSITE" id="PS01095">
    <property type="entry name" value="GH18_1"/>
    <property type="match status" value="1"/>
</dbReference>
<reference evidence="7" key="1">
    <citation type="submission" date="2019-09" db="EMBL/GenBank/DDBJ databases">
        <title>Organ-specific transcriptomic study of the physiology of the cattle tick, Rhipicephalus microplus.</title>
        <authorList>
            <person name="Tirloni L."/>
            <person name="Braz G."/>
            <person name="Gandara A.C.P."/>
            <person name="Sabadin G.A."/>
            <person name="da Silva R.M."/>
            <person name="Guizzo M.G."/>
            <person name="Machado J.A."/>
            <person name="Costa E.P."/>
            <person name="Gomes H.F."/>
            <person name="Moraes J."/>
            <person name="Mota M.B.S."/>
            <person name="Mesquita R.D."/>
            <person name="Alvarenga P.H."/>
            <person name="Alves F."/>
            <person name="Seixas A."/>
            <person name="da Fonseca R.N."/>
            <person name="Fogaca A."/>
            <person name="Logullo C."/>
            <person name="Tanaka A."/>
            <person name="Daffre S."/>
            <person name="Termignoni C."/>
            <person name="Vaz I.S.Jr."/>
            <person name="Oliveira P.L."/>
            <person name="Ribeiro J.M."/>
        </authorList>
    </citation>
    <scope>NUCLEOTIDE SEQUENCE</scope>
    <source>
        <strain evidence="7">Porto Alegre</strain>
    </source>
</reference>
<dbReference type="InterPro" id="IPR017853">
    <property type="entry name" value="GH"/>
</dbReference>
<evidence type="ECO:0000256" key="3">
    <source>
        <dbReference type="RuleBase" id="RU000489"/>
    </source>
</evidence>
<dbReference type="GO" id="GO:0006032">
    <property type="term" value="P:chitin catabolic process"/>
    <property type="evidence" value="ECO:0007669"/>
    <property type="project" value="UniProtKB-ARBA"/>
</dbReference>
<comment type="similarity">
    <text evidence="4">Belongs to the glycosyl hydrolase 18 family.</text>
</comment>
<dbReference type="GO" id="GO:0004568">
    <property type="term" value="F:chitinase activity"/>
    <property type="evidence" value="ECO:0007669"/>
    <property type="project" value="UniProtKB-ARBA"/>
</dbReference>
<dbReference type="EMBL" id="GHWJ01000491">
    <property type="protein sequence ID" value="NOV33228.1"/>
    <property type="molecule type" value="Transcribed_RNA"/>
</dbReference>
<sequence>MKQAWLQVCTFVLMFQYFWTAADSFSHVCYMESPMKSPDALPFAKVDVDLCSHIIMGFATVGNDYSVDLNPIGGYEALTSFAELRKKRPSLKLMVSVGGGGGDKNFKEMTSTESNRQRFINSTAWALRTNNIDGLDLDWEFPEVSDAANFVSLLEEASVELKREPLHPLLLSVAVPAPVTLVLNRYHIPDISKCIEVHPLVSGNKPTFSK</sequence>
<accession>A0A6M2CHQ7</accession>
<dbReference type="PANTHER" id="PTHR11177">
    <property type="entry name" value="CHITINASE"/>
    <property type="match status" value="1"/>
</dbReference>
<dbReference type="Gene3D" id="3.20.20.80">
    <property type="entry name" value="Glycosidases"/>
    <property type="match status" value="1"/>
</dbReference>
<organism evidence="7">
    <name type="scientific">Rhipicephalus microplus</name>
    <name type="common">Cattle tick</name>
    <name type="synonym">Boophilus microplus</name>
    <dbReference type="NCBI Taxonomy" id="6941"/>
    <lineage>
        <taxon>Eukaryota</taxon>
        <taxon>Metazoa</taxon>
        <taxon>Ecdysozoa</taxon>
        <taxon>Arthropoda</taxon>
        <taxon>Chelicerata</taxon>
        <taxon>Arachnida</taxon>
        <taxon>Acari</taxon>
        <taxon>Parasitiformes</taxon>
        <taxon>Ixodida</taxon>
        <taxon>Ixodoidea</taxon>
        <taxon>Ixodidae</taxon>
        <taxon>Rhipicephalinae</taxon>
        <taxon>Rhipicephalus</taxon>
        <taxon>Boophilus</taxon>
    </lineage>
</organism>
<dbReference type="InterPro" id="IPR001223">
    <property type="entry name" value="Glyco_hydro18_cat"/>
</dbReference>
<dbReference type="AlphaFoldDB" id="A0A6M2CHQ7"/>
<dbReference type="OrthoDB" id="76388at2759"/>
<dbReference type="GO" id="GO:0030246">
    <property type="term" value="F:carbohydrate binding"/>
    <property type="evidence" value="ECO:0007669"/>
    <property type="project" value="UniProtKB-KW"/>
</dbReference>
<proteinExistence type="inferred from homology"/>
<keyword evidence="1 3" id="KW-0378">Hydrolase</keyword>
<dbReference type="Pfam" id="PF00704">
    <property type="entry name" value="Glyco_hydro_18"/>
    <property type="match status" value="1"/>
</dbReference>
<evidence type="ECO:0000256" key="5">
    <source>
        <dbReference type="SAM" id="SignalP"/>
    </source>
</evidence>
<evidence type="ECO:0000256" key="1">
    <source>
        <dbReference type="ARBA" id="ARBA00022801"/>
    </source>
</evidence>
<name>A0A6M2CHQ7_RHIMP</name>
<dbReference type="GO" id="GO:0005975">
    <property type="term" value="P:carbohydrate metabolic process"/>
    <property type="evidence" value="ECO:0007669"/>
    <property type="project" value="InterPro"/>
</dbReference>
<dbReference type="VEuPathDB" id="VectorBase:LOC119178391"/>
<keyword evidence="2 3" id="KW-0326">Glycosidase</keyword>
<feature type="signal peptide" evidence="5">
    <location>
        <begin position="1"/>
        <end position="24"/>
    </location>
</feature>
<dbReference type="InterPro" id="IPR050314">
    <property type="entry name" value="Glycosyl_Hydrlase_18"/>
</dbReference>
<protein>
    <submittedName>
        <fullName evidence="7">Putative catalytically inactive chitinase-like lectin</fullName>
    </submittedName>
</protein>
<dbReference type="PROSITE" id="PS51910">
    <property type="entry name" value="GH18_2"/>
    <property type="match status" value="1"/>
</dbReference>
<dbReference type="PANTHER" id="PTHR11177:SF390">
    <property type="entry name" value="CHITINASE 11"/>
    <property type="match status" value="1"/>
</dbReference>
<evidence type="ECO:0000256" key="4">
    <source>
        <dbReference type="RuleBase" id="RU004453"/>
    </source>
</evidence>
<evidence type="ECO:0000313" key="7">
    <source>
        <dbReference type="EMBL" id="NOV33228.1"/>
    </source>
</evidence>
<dbReference type="SMART" id="SM00636">
    <property type="entry name" value="Glyco_18"/>
    <property type="match status" value="1"/>
</dbReference>
<dbReference type="InterPro" id="IPR001579">
    <property type="entry name" value="Glyco_hydro_18_chit_AS"/>
</dbReference>
<keyword evidence="7" id="KW-0430">Lectin</keyword>
<evidence type="ECO:0000256" key="2">
    <source>
        <dbReference type="ARBA" id="ARBA00023295"/>
    </source>
</evidence>
<dbReference type="SUPFAM" id="SSF51445">
    <property type="entry name" value="(Trans)glycosidases"/>
    <property type="match status" value="1"/>
</dbReference>
<keyword evidence="5" id="KW-0732">Signal</keyword>